<dbReference type="EMBL" id="JAAIJQ010000001">
    <property type="protein sequence ID" value="NEV60379.1"/>
    <property type="molecule type" value="Genomic_DNA"/>
</dbReference>
<proteinExistence type="predicted"/>
<dbReference type="Proteomes" id="UP000483379">
    <property type="component" value="Unassembled WGS sequence"/>
</dbReference>
<dbReference type="InterPro" id="IPR038726">
    <property type="entry name" value="PDDEXK_AddAB-type"/>
</dbReference>
<keyword evidence="3" id="KW-1185">Reference proteome</keyword>
<name>A0A6M0JT17_9GAMM</name>
<comment type="caution">
    <text evidence="2">The sequence shown here is derived from an EMBL/GenBank/DDBJ whole genome shotgun (WGS) entry which is preliminary data.</text>
</comment>
<dbReference type="RefSeq" id="WP_164450421.1">
    <property type="nucleotide sequence ID" value="NZ_JAAIJQ010000001.1"/>
</dbReference>
<sequence>MDILAGLGFDGRRPNRIGAQLGVAVVGPAGLLGLIEYWAGIAPVEQRHTERVVRYQEALRAVGSATFFASSLRADPLATAETLLRWRDFALDHGWTGKPGSGSPGRLAALAEVEASLTDLSPCLAERISRVIERIARIPAAIQAIRLVDPTRQWAPPWQRLFRALESAGVVIRVEPDTLMPGALEQTDLGRLQHALLADAEQPGPLSLNGDGTLKPLRCLDPQASAVATVASMASQERGLLICGDDGALFDCAARSRGLPSAGLGEKSRWRPPTQLLPLLLQLQWLPPDAEVLLQYLTLPAGPYRILRGRIATRFLDQPGYDPDAWAELIDGEVQARMAKDPNTNEATLRKSIAEWLPVGAARDRNAMPVDLAIAACERVRDYWNRRSAAADSASSSEQTQWPSAARGADSVANALRAWGADAIPREQLRRLLDIAAAETAADSGQTQRLGALSMIASPETARLSADPPAHLVWWEPEVGAETRPPFDPVELAALPDFPDAQGREALRQAAFGRALWPIIATTDSLTLLARGSSDDLLRLRLERLLPFDRWVSFEERLMIAENDQDQHAQGLMGCADLSLIDDLSLPPSQRWWTLNQAIACPRAKESYSGLSSLALEPHAYVLKYVARLSEGGIAPVPLDARLKGNLAHRVVQAWFTENPWRGTAPSSKALSAWLDRRLDDLIMTSGLPLAGAGQRTERLRFRAQVQEALERLLNHLEQAEVREVCVEASLERPAPEIAGGETELEGRLDLLLRLRDADDGTARWAIVDLKWGGQRDREAEFKHGTYLQLATYAALVSTLGDGRLSAFGFFILKSATLLAPSGAIFPGAKVIAAEDPSITPQRIWDRLMATVHWRREQLAQGRIEITSATASFDTESAPPAGGLPVLEIEAERRDSGSRGGWSPKKTGFKTVDPWRVLIGGLRD</sequence>
<accession>A0A6M0JT17</accession>
<gene>
    <name evidence="2" type="ORF">G3446_00460</name>
</gene>
<evidence type="ECO:0000313" key="2">
    <source>
        <dbReference type="EMBL" id="NEV60379.1"/>
    </source>
</evidence>
<organism evidence="2 3">
    <name type="scientific">Thiorhodococcus minor</name>
    <dbReference type="NCBI Taxonomy" id="57489"/>
    <lineage>
        <taxon>Bacteria</taxon>
        <taxon>Pseudomonadati</taxon>
        <taxon>Pseudomonadota</taxon>
        <taxon>Gammaproteobacteria</taxon>
        <taxon>Chromatiales</taxon>
        <taxon>Chromatiaceae</taxon>
        <taxon>Thiorhodococcus</taxon>
    </lineage>
</organism>
<evidence type="ECO:0000313" key="3">
    <source>
        <dbReference type="Proteomes" id="UP000483379"/>
    </source>
</evidence>
<evidence type="ECO:0000259" key="1">
    <source>
        <dbReference type="Pfam" id="PF12705"/>
    </source>
</evidence>
<dbReference type="Pfam" id="PF12705">
    <property type="entry name" value="PDDEXK_1"/>
    <property type="match status" value="1"/>
</dbReference>
<feature type="domain" description="PD-(D/E)XK endonuclease-like" evidence="1">
    <location>
        <begin position="607"/>
        <end position="866"/>
    </location>
</feature>
<dbReference type="AlphaFoldDB" id="A0A6M0JT17"/>
<protein>
    <submittedName>
        <fullName evidence="2">PD-(D/E)XK nuclease family protein</fullName>
    </submittedName>
</protein>
<reference evidence="2 3" key="1">
    <citation type="submission" date="2020-02" db="EMBL/GenBank/DDBJ databases">
        <title>Genome sequences of Thiorhodococcus mannitoliphagus and Thiorhodococcus minor, purple sulfur photosynthetic bacteria in the gammaproteobacterial family, Chromatiaceae.</title>
        <authorList>
            <person name="Aviles F.A."/>
            <person name="Meyer T.E."/>
            <person name="Kyndt J.A."/>
        </authorList>
    </citation>
    <scope>NUCLEOTIDE SEQUENCE [LARGE SCALE GENOMIC DNA]</scope>
    <source>
        <strain evidence="2 3">DSM 11518</strain>
    </source>
</reference>